<name>A0A7Y0EK90_9CLOT</name>
<organism evidence="1 2">
    <name type="scientific">Clostridium muellerianum</name>
    <dbReference type="NCBI Taxonomy" id="2716538"/>
    <lineage>
        <taxon>Bacteria</taxon>
        <taxon>Bacillati</taxon>
        <taxon>Bacillota</taxon>
        <taxon>Clostridia</taxon>
        <taxon>Eubacteriales</taxon>
        <taxon>Clostridiaceae</taxon>
        <taxon>Clostridium</taxon>
    </lineage>
</organism>
<gene>
    <name evidence="1" type="ORF">HBE96_20745</name>
</gene>
<keyword evidence="2" id="KW-1185">Reference proteome</keyword>
<evidence type="ECO:0000313" key="1">
    <source>
        <dbReference type="EMBL" id="NMM65023.1"/>
    </source>
</evidence>
<sequence>MSIDKDMEKVMKKSIEKGVEKGIVKAVEKLIDEGIIQCAAITMVNEIMNIIKCSLESTINISICPAIKHLEEILIKIITSECALNDLEKIKANIRNIKNEEQLNFILNKLYLENKHISLETFNKYIDQYVNDIKQNSHEGEVHL</sequence>
<dbReference type="AlphaFoldDB" id="A0A7Y0EK90"/>
<proteinExistence type="predicted"/>
<dbReference type="Proteomes" id="UP000537131">
    <property type="component" value="Unassembled WGS sequence"/>
</dbReference>
<reference evidence="1 2" key="2">
    <citation type="submission" date="2020-06" db="EMBL/GenBank/DDBJ databases">
        <title>Complete Genome Sequence of Clostridium muelleri sp. nov. P21T, an Acid-Alcohol Producing Acetogen Isolated from Old Hay.</title>
        <authorList>
            <person name="Duncan K.E."/>
            <person name="Tanner R.S."/>
        </authorList>
    </citation>
    <scope>NUCLEOTIDE SEQUENCE [LARGE SCALE GENOMIC DNA]</scope>
    <source>
        <strain evidence="1 2">P21</strain>
    </source>
</reference>
<evidence type="ECO:0000313" key="2">
    <source>
        <dbReference type="Proteomes" id="UP000537131"/>
    </source>
</evidence>
<reference evidence="1 2" key="1">
    <citation type="submission" date="2020-04" db="EMBL/GenBank/DDBJ databases">
        <authorList>
            <person name="Doyle D.A."/>
        </authorList>
    </citation>
    <scope>NUCLEOTIDE SEQUENCE [LARGE SCALE GENOMIC DNA]</scope>
    <source>
        <strain evidence="1 2">P21</strain>
    </source>
</reference>
<dbReference type="RefSeq" id="WP_169299607.1">
    <property type="nucleotide sequence ID" value="NZ_JABBNI010000058.1"/>
</dbReference>
<protein>
    <submittedName>
        <fullName evidence="1">Uncharacterized protein</fullName>
    </submittedName>
</protein>
<dbReference type="EMBL" id="JABBNI010000058">
    <property type="protein sequence ID" value="NMM65023.1"/>
    <property type="molecule type" value="Genomic_DNA"/>
</dbReference>
<comment type="caution">
    <text evidence="1">The sequence shown here is derived from an EMBL/GenBank/DDBJ whole genome shotgun (WGS) entry which is preliminary data.</text>
</comment>
<accession>A0A7Y0EK90</accession>